<gene>
    <name evidence="1" type="ORF">RhUL130</name>
</gene>
<evidence type="ECO:0000313" key="1">
    <source>
        <dbReference type="EMBL" id="ABV45240.1"/>
    </source>
</evidence>
<sequence>MKNYNQQLYTFVLLMLLRYGFGDTSIKDLKLGNFCPMYPSPRQNFGLFTSYKTHPTGPECGNTSLYVFHNRYNQYLIERPSAWSNKLAFYLR</sequence>
<proteinExistence type="predicted"/>
<dbReference type="InterPro" id="IPR021038">
    <property type="entry name" value="Herpes_UL130_cytomegalovirus"/>
</dbReference>
<organismHost>
    <name type="scientific">Macaca mulatta</name>
    <name type="common">Rhesus macaque</name>
    <dbReference type="NCBI Taxonomy" id="9544"/>
</organismHost>
<reference evidence="1" key="1">
    <citation type="journal article" date="1993" name="Virology">
        <title>Analysis of the rhesus cytomegalovirus immediate-early gene promoter.</title>
        <authorList>
            <person name="Alcendor D.J."/>
            <person name="Barry P.A."/>
            <person name="Pratt-Lowe E."/>
            <person name="Luciw P.A."/>
        </authorList>
    </citation>
    <scope>NUCLEOTIDE SEQUENCE</scope>
    <source>
        <strain evidence="1">22659</strain>
    </source>
</reference>
<dbReference type="Pfam" id="PF11668">
    <property type="entry name" value="Gp_UL130"/>
    <property type="match status" value="1"/>
</dbReference>
<reference evidence="1" key="2">
    <citation type="journal article" date="1996" name="Virology">
        <title>Nucleotide sequence and molecular analysis of the rhesus cytomegalovirus immediate-early gene and the UL121-117 open reading frames.</title>
        <authorList>
            <person name="Barry P.A."/>
            <person name="Alcendor D.J."/>
            <person name="Power M.D."/>
            <person name="Kerr H."/>
            <person name="Luciw P.A."/>
        </authorList>
    </citation>
    <scope>NUCLEOTIDE SEQUENCE</scope>
    <source>
        <strain evidence="1">22659</strain>
    </source>
</reference>
<dbReference type="EMBL" id="EU130540">
    <property type="protein sequence ID" value="ABV45240.1"/>
    <property type="molecule type" value="Genomic_DNA"/>
</dbReference>
<name>A8D0X2_RHCM6</name>
<organism evidence="1">
    <name type="scientific">Rhesus cytomegalovirus (strain 68-1)</name>
    <name type="common">RhCMV</name>
    <dbReference type="NCBI Taxonomy" id="47929"/>
    <lineage>
        <taxon>Viruses</taxon>
        <taxon>Duplodnaviria</taxon>
        <taxon>Heunggongvirae</taxon>
        <taxon>Peploviricota</taxon>
        <taxon>Herviviricetes</taxon>
        <taxon>Herpesvirales</taxon>
        <taxon>Orthoherpesviridae</taxon>
        <taxon>Betaherpesvirinae</taxon>
        <taxon>Cytomegalovirus</taxon>
        <taxon>Cytomegalovirus macacinebeta3</taxon>
    </lineage>
</organism>
<protein>
    <submittedName>
        <fullName evidence="1">RhUL130</fullName>
    </submittedName>
</protein>
<reference evidence="1" key="3">
    <citation type="journal article" date="2008" name="Virology">
        <title>Protein coding content of the UL)b' region of wild-type rhesus cytomegalovirus.</title>
        <authorList>
            <person name="Oxford K.L."/>
            <person name="Eberhardt M.K."/>
            <person name="Yang K.W."/>
            <person name="Strelow L."/>
            <person name="Kelly S."/>
            <person name="Zhou S.S."/>
            <person name="Barry P.A."/>
        </authorList>
    </citation>
    <scope>NUCLEOTIDE SEQUENCE</scope>
    <source>
        <strain evidence="1">22659</strain>
    </source>
</reference>
<accession>A8D0X2</accession>